<protein>
    <submittedName>
        <fullName evidence="2">Uncharacterized protein</fullName>
    </submittedName>
</protein>
<reference evidence="2" key="1">
    <citation type="submission" date="2018-11" db="EMBL/GenBank/DDBJ databases">
        <authorList>
            <person name="Grassa J C."/>
        </authorList>
    </citation>
    <scope>NUCLEOTIDE SEQUENCE [LARGE SCALE GENOMIC DNA]</scope>
</reference>
<feature type="compositionally biased region" description="Basic and acidic residues" evidence="1">
    <location>
        <begin position="282"/>
        <end position="298"/>
    </location>
</feature>
<keyword evidence="3" id="KW-1185">Reference proteome</keyword>
<accession>A0A803PUR4</accession>
<dbReference type="Proteomes" id="UP000596661">
    <property type="component" value="Chromosome 6"/>
</dbReference>
<evidence type="ECO:0000313" key="3">
    <source>
        <dbReference type="Proteomes" id="UP000596661"/>
    </source>
</evidence>
<dbReference type="EMBL" id="UZAU01000613">
    <property type="status" value="NOT_ANNOTATED_CDS"/>
    <property type="molecule type" value="Genomic_DNA"/>
</dbReference>
<name>A0A803PUR4_CANSA</name>
<evidence type="ECO:0000313" key="2">
    <source>
        <dbReference type="EnsemblPlants" id="cds.evm.model.06.1495"/>
    </source>
</evidence>
<reference evidence="2" key="2">
    <citation type="submission" date="2021-03" db="UniProtKB">
        <authorList>
            <consortium name="EnsemblPlants"/>
        </authorList>
    </citation>
    <scope>IDENTIFICATION</scope>
</reference>
<feature type="region of interest" description="Disordered" evidence="1">
    <location>
        <begin position="206"/>
        <end position="320"/>
    </location>
</feature>
<dbReference type="EnsemblPlants" id="evm.model.06.1495">
    <property type="protein sequence ID" value="cds.evm.model.06.1495"/>
    <property type="gene ID" value="evm.TU.06.1495"/>
</dbReference>
<dbReference type="Gramene" id="evm.model.06.1495">
    <property type="protein sequence ID" value="cds.evm.model.06.1495"/>
    <property type="gene ID" value="evm.TU.06.1495"/>
</dbReference>
<sequence length="320" mass="34984">MRYVLSDPQKKAVYDQYSEEGLKGQMPPPDAGGPGGALYFSTGDGPTTFQLNPRNADDIFAEFFRSSGPFGGLGGMGGGGGGYFSMLAKKPDELTPLFVTLVKKNAGIDPSPTPSSVKNTRSEVESFIIKTNMEVLAVDVLPELNTMMSTVDIVSQMLFHNGFGNGLYPKWFVEGNGDVRDNQDTEVPATIALNFPPLSYQILRKSTQKRRPCRENHQIPGTSSSHPDRRRNARGTTNARGLSDARRTSEARGTIDGKGPSDSRGTNDVGFSDPFSSSTSYDKFKEKRLKREDKKDNSHYISMGGRPGGELYLGKFSRDK</sequence>
<evidence type="ECO:0000256" key="1">
    <source>
        <dbReference type="SAM" id="MobiDB-lite"/>
    </source>
</evidence>
<dbReference type="AlphaFoldDB" id="A0A803PUR4"/>
<feature type="compositionally biased region" description="Basic and acidic residues" evidence="1">
    <location>
        <begin position="243"/>
        <end position="261"/>
    </location>
</feature>
<organism evidence="2 3">
    <name type="scientific">Cannabis sativa</name>
    <name type="common">Hemp</name>
    <name type="synonym">Marijuana</name>
    <dbReference type="NCBI Taxonomy" id="3483"/>
    <lineage>
        <taxon>Eukaryota</taxon>
        <taxon>Viridiplantae</taxon>
        <taxon>Streptophyta</taxon>
        <taxon>Embryophyta</taxon>
        <taxon>Tracheophyta</taxon>
        <taxon>Spermatophyta</taxon>
        <taxon>Magnoliopsida</taxon>
        <taxon>eudicotyledons</taxon>
        <taxon>Gunneridae</taxon>
        <taxon>Pentapetalae</taxon>
        <taxon>rosids</taxon>
        <taxon>fabids</taxon>
        <taxon>Rosales</taxon>
        <taxon>Cannabaceae</taxon>
        <taxon>Cannabis</taxon>
    </lineage>
</organism>
<proteinExistence type="predicted"/>